<proteinExistence type="predicted"/>
<protein>
    <recommendedName>
        <fullName evidence="3">DUF2863 family protein</fullName>
    </recommendedName>
</protein>
<accession>A0A2N4U8A7</accession>
<reference evidence="1 2" key="1">
    <citation type="submission" date="2017-10" db="EMBL/GenBank/DDBJ databases">
        <title>Two draft genome sequences of Pusillimonas sp. strains isolated from a nitrate- and radionuclide-contaminated groundwater in Russia.</title>
        <authorList>
            <person name="Grouzdev D.S."/>
            <person name="Tourova T.P."/>
            <person name="Goeva M.A."/>
            <person name="Babich T.L."/>
            <person name="Sokolova D.S."/>
            <person name="Abdullin R."/>
            <person name="Poltaraus A.B."/>
            <person name="Toshchakov S.V."/>
            <person name="Nazina T.N."/>
        </authorList>
    </citation>
    <scope>NUCLEOTIDE SEQUENCE [LARGE SCALE GENOMIC DNA]</scope>
    <source>
        <strain evidence="1 2">JR1/69-3-13</strain>
    </source>
</reference>
<dbReference type="InterPro" id="IPR021292">
    <property type="entry name" value="DUF2863"/>
</dbReference>
<evidence type="ECO:0000313" key="2">
    <source>
        <dbReference type="Proteomes" id="UP000234190"/>
    </source>
</evidence>
<comment type="caution">
    <text evidence="1">The sequence shown here is derived from an EMBL/GenBank/DDBJ whole genome shotgun (WGS) entry which is preliminary data.</text>
</comment>
<dbReference type="AlphaFoldDB" id="A0A2N4U8A7"/>
<evidence type="ECO:0008006" key="3">
    <source>
        <dbReference type="Google" id="ProtNLM"/>
    </source>
</evidence>
<sequence>MPRMPAAPPSRLTRDAQRLVTLTLALARSGSRLEDIYWENLIATQLNKMLSGKKNKTIESVLEHLLASDLNAYEILVEQAETLSESTTIVHQGIEYDALLFSAPIVAWTRYQLPEGDLTAVQSATLARHLHEHIVAEGARMALIPAFVNFDQMPQSFQETHAWTQRLAQLALGVSTEPCIINTPEEAEGMLADARFAVGVIVVPKGQAVFRWQAPQDDAIALRQACQEAWEKASAEVFTPMFTGCHMEFLQPDAYYMNSREADRRIRPLALKAAVTWLQTAAHLPGEDLRAVITGCGATSIEEYRVGFSTRQSNEVIYGCIWPVLSKEEAVADDAEDETVDIPDEIAALLKEQGVGDVRRLPGVHPAEFCDDCGAPYFPNAQGEMMHPELPEETDLAPVHFH</sequence>
<dbReference type="Proteomes" id="UP000234190">
    <property type="component" value="Unassembled WGS sequence"/>
</dbReference>
<dbReference type="Pfam" id="PF11062">
    <property type="entry name" value="DUF2863"/>
    <property type="match status" value="1"/>
</dbReference>
<dbReference type="OrthoDB" id="5291868at2"/>
<organism evidence="1 2">
    <name type="scientific">Pollutimonas subterranea</name>
    <dbReference type="NCBI Taxonomy" id="2045210"/>
    <lineage>
        <taxon>Bacteria</taxon>
        <taxon>Pseudomonadati</taxon>
        <taxon>Pseudomonadota</taxon>
        <taxon>Betaproteobacteria</taxon>
        <taxon>Burkholderiales</taxon>
        <taxon>Alcaligenaceae</taxon>
        <taxon>Pollutimonas</taxon>
    </lineage>
</organism>
<keyword evidence="2" id="KW-1185">Reference proteome</keyword>
<evidence type="ECO:0000313" key="1">
    <source>
        <dbReference type="EMBL" id="PLC51240.1"/>
    </source>
</evidence>
<dbReference type="EMBL" id="PDNW01000002">
    <property type="protein sequence ID" value="PLC51240.1"/>
    <property type="molecule type" value="Genomic_DNA"/>
</dbReference>
<name>A0A2N4U8A7_9BURK</name>
<gene>
    <name evidence="1" type="ORF">CR159_03130</name>
</gene>